<reference evidence="2 3" key="1">
    <citation type="submission" date="2018-11" db="EMBL/GenBank/DDBJ databases">
        <authorList>
            <person name="Mardanov A.V."/>
            <person name="Ravin N.V."/>
            <person name="Dedysh S.N."/>
        </authorList>
    </citation>
    <scope>NUCLEOTIDE SEQUENCE [LARGE SCALE GENOMIC DNA]</scope>
    <source>
        <strain evidence="2 3">AF10</strain>
    </source>
</reference>
<dbReference type="InterPro" id="IPR036291">
    <property type="entry name" value="NAD(P)-bd_dom_sf"/>
</dbReference>
<feature type="domain" description="NAD(P)-binding" evidence="1">
    <location>
        <begin position="7"/>
        <end position="199"/>
    </location>
</feature>
<comment type="caution">
    <text evidence="2">The sequence shown here is derived from an EMBL/GenBank/DDBJ whole genome shotgun (WGS) entry which is preliminary data.</text>
</comment>
<accession>A0A4Q0T414</accession>
<dbReference type="GO" id="GO:0004074">
    <property type="term" value="F:biliverdin reductase [NAD(P)H] activity"/>
    <property type="evidence" value="ECO:0007669"/>
    <property type="project" value="TreeGrafter"/>
</dbReference>
<dbReference type="Pfam" id="PF13460">
    <property type="entry name" value="NAD_binding_10"/>
    <property type="match status" value="1"/>
</dbReference>
<organism evidence="2 3">
    <name type="scientific">Granulicella sibirica</name>
    <dbReference type="NCBI Taxonomy" id="2479048"/>
    <lineage>
        <taxon>Bacteria</taxon>
        <taxon>Pseudomonadati</taxon>
        <taxon>Acidobacteriota</taxon>
        <taxon>Terriglobia</taxon>
        <taxon>Terriglobales</taxon>
        <taxon>Acidobacteriaceae</taxon>
        <taxon>Granulicella</taxon>
    </lineage>
</organism>
<dbReference type="SUPFAM" id="SSF51735">
    <property type="entry name" value="NAD(P)-binding Rossmann-fold domains"/>
    <property type="match status" value="1"/>
</dbReference>
<dbReference type="InterPro" id="IPR016040">
    <property type="entry name" value="NAD(P)-bd_dom"/>
</dbReference>
<proteinExistence type="predicted"/>
<sequence length="212" mass="22797">MKVLVIGAAGKTGRLVAERALAAGHQVTGLVHSDDPKEEEKHPYPAGMEVVHGDVRNPSRLETAMEGHNAVIDTLGGKTPFKETDLESSAARVVIEVMGKVGAKRLIVISVLGVGDSKEQAGFFYEHLMMPTFLRGALKDKEAMEEEVKRSGLEWVLVRPPVLSDSDATGSVKVVPAGEMAHKITRGDLAQFLVEQLTSDVYLEQAVTVANS</sequence>
<dbReference type="Proteomes" id="UP000289437">
    <property type="component" value="Unassembled WGS sequence"/>
</dbReference>
<dbReference type="AlphaFoldDB" id="A0A4Q0T414"/>
<dbReference type="PANTHER" id="PTHR43355:SF2">
    <property type="entry name" value="FLAVIN REDUCTASE (NADPH)"/>
    <property type="match status" value="1"/>
</dbReference>
<reference evidence="3" key="2">
    <citation type="submission" date="2019-02" db="EMBL/GenBank/DDBJ databases">
        <title>Granulicella sibirica sp. nov., a psychrotolerant acidobacterium isolated from an organic soil layer in forested tundra, West Siberia.</title>
        <authorList>
            <person name="Oshkin I.Y."/>
            <person name="Kulichevskaya I.S."/>
            <person name="Rijpstra W.I.C."/>
            <person name="Sinninghe Damste J.S."/>
            <person name="Rakitin A.L."/>
            <person name="Ravin N.V."/>
            <person name="Dedysh S.N."/>
        </authorList>
    </citation>
    <scope>NUCLEOTIDE SEQUENCE [LARGE SCALE GENOMIC DNA]</scope>
    <source>
        <strain evidence="3">AF10</strain>
    </source>
</reference>
<dbReference type="EMBL" id="RDSM01000001">
    <property type="protein sequence ID" value="RXH58383.1"/>
    <property type="molecule type" value="Genomic_DNA"/>
</dbReference>
<dbReference type="PANTHER" id="PTHR43355">
    <property type="entry name" value="FLAVIN REDUCTASE (NADPH)"/>
    <property type="match status" value="1"/>
</dbReference>
<protein>
    <submittedName>
        <fullName evidence="2">Flavin reductase</fullName>
    </submittedName>
</protein>
<dbReference type="InterPro" id="IPR051606">
    <property type="entry name" value="Polyketide_Oxido-like"/>
</dbReference>
<evidence type="ECO:0000313" key="3">
    <source>
        <dbReference type="Proteomes" id="UP000289437"/>
    </source>
</evidence>
<evidence type="ECO:0000313" key="2">
    <source>
        <dbReference type="EMBL" id="RXH58383.1"/>
    </source>
</evidence>
<dbReference type="GO" id="GO:0042602">
    <property type="term" value="F:riboflavin reductase (NADPH) activity"/>
    <property type="evidence" value="ECO:0007669"/>
    <property type="project" value="TreeGrafter"/>
</dbReference>
<keyword evidence="3" id="KW-1185">Reference proteome</keyword>
<gene>
    <name evidence="2" type="ORF">GRAN_1693</name>
</gene>
<evidence type="ECO:0000259" key="1">
    <source>
        <dbReference type="Pfam" id="PF13460"/>
    </source>
</evidence>
<name>A0A4Q0T414_9BACT</name>
<dbReference type="RefSeq" id="WP_128912391.1">
    <property type="nucleotide sequence ID" value="NZ_RDSM01000001.1"/>
</dbReference>
<dbReference type="Gene3D" id="3.40.50.720">
    <property type="entry name" value="NAD(P)-binding Rossmann-like Domain"/>
    <property type="match status" value="1"/>
</dbReference>
<dbReference type="OrthoDB" id="9785372at2"/>